<dbReference type="OrthoDB" id="25996at2"/>
<gene>
    <name evidence="1" type="ORF">FPZ11_00010</name>
</gene>
<dbReference type="EMBL" id="CP042305">
    <property type="protein sequence ID" value="QDZ13422.1"/>
    <property type="molecule type" value="Genomic_DNA"/>
</dbReference>
<accession>A0A5B8M135</accession>
<dbReference type="Proteomes" id="UP000320216">
    <property type="component" value="Chromosome"/>
</dbReference>
<dbReference type="RefSeq" id="WP_146317324.1">
    <property type="nucleotide sequence ID" value="NZ_CP042305.1"/>
</dbReference>
<dbReference type="AlphaFoldDB" id="A0A5B8M135"/>
<evidence type="ECO:0000313" key="2">
    <source>
        <dbReference type="Proteomes" id="UP000320216"/>
    </source>
</evidence>
<dbReference type="KEGG" id="huw:FPZ11_00010"/>
<evidence type="ECO:0000313" key="1">
    <source>
        <dbReference type="EMBL" id="QDZ13422.1"/>
    </source>
</evidence>
<keyword evidence="2" id="KW-1185">Reference proteome</keyword>
<name>A0A5B8M135_9MICO</name>
<protein>
    <submittedName>
        <fullName evidence="1">Uncharacterized protein</fullName>
    </submittedName>
</protein>
<reference evidence="1 2" key="1">
    <citation type="submission" date="2019-07" db="EMBL/GenBank/DDBJ databases">
        <title>Full genome sequence of Humibacter sp. WJ7-1.</title>
        <authorList>
            <person name="Im W.-T."/>
        </authorList>
    </citation>
    <scope>NUCLEOTIDE SEQUENCE [LARGE SCALE GENOMIC DNA]</scope>
    <source>
        <strain evidence="1 2">WJ7-1</strain>
    </source>
</reference>
<proteinExistence type="predicted"/>
<sequence length="61" mass="6304">MVASGDEVTMQYQGESTPAQARCSTRAGAALGSSTFDTTQVVKGFSTALVGQTVGFRRCSP</sequence>
<organism evidence="1 2">
    <name type="scientific">Humibacter ginsenosidimutans</name>
    <dbReference type="NCBI Taxonomy" id="2599293"/>
    <lineage>
        <taxon>Bacteria</taxon>
        <taxon>Bacillati</taxon>
        <taxon>Actinomycetota</taxon>
        <taxon>Actinomycetes</taxon>
        <taxon>Micrococcales</taxon>
        <taxon>Microbacteriaceae</taxon>
        <taxon>Humibacter</taxon>
    </lineage>
</organism>